<dbReference type="InterPro" id="IPR036097">
    <property type="entry name" value="HisK_dim/P_sf"/>
</dbReference>
<evidence type="ECO:0000256" key="4">
    <source>
        <dbReference type="ARBA" id="ARBA00022553"/>
    </source>
</evidence>
<dbReference type="PROSITE" id="PS50109">
    <property type="entry name" value="HIS_KIN"/>
    <property type="match status" value="1"/>
</dbReference>
<keyword evidence="6" id="KW-0812">Transmembrane</keyword>
<dbReference type="Pfam" id="PF00512">
    <property type="entry name" value="HisKA"/>
    <property type="match status" value="1"/>
</dbReference>
<dbReference type="EC" id="2.7.13.3" evidence="3"/>
<comment type="catalytic activity">
    <reaction evidence="1">
        <text>ATP + protein L-histidine = ADP + protein N-phospho-L-histidine.</text>
        <dbReference type="EC" id="2.7.13.3"/>
    </reaction>
</comment>
<dbReference type="Gene3D" id="3.30.565.10">
    <property type="entry name" value="Histidine kinase-like ATPase, C-terminal domain"/>
    <property type="match status" value="1"/>
</dbReference>
<dbReference type="PANTHER" id="PTHR45436">
    <property type="entry name" value="SENSOR HISTIDINE KINASE YKOH"/>
    <property type="match status" value="1"/>
</dbReference>
<gene>
    <name evidence="13" type="ORF">Raf01_71980</name>
</gene>
<dbReference type="PANTHER" id="PTHR45436:SF5">
    <property type="entry name" value="SENSOR HISTIDINE KINASE TRCS"/>
    <property type="match status" value="1"/>
</dbReference>
<dbReference type="SUPFAM" id="SSF55874">
    <property type="entry name" value="ATPase domain of HSP90 chaperone/DNA topoisomerase II/histidine kinase"/>
    <property type="match status" value="1"/>
</dbReference>
<dbReference type="InterPro" id="IPR003660">
    <property type="entry name" value="HAMP_dom"/>
</dbReference>
<dbReference type="InterPro" id="IPR003594">
    <property type="entry name" value="HATPase_dom"/>
</dbReference>
<dbReference type="InterPro" id="IPR004358">
    <property type="entry name" value="Sig_transdc_His_kin-like_C"/>
</dbReference>
<keyword evidence="9" id="KW-0902">Two-component regulatory system</keyword>
<comment type="subcellular location">
    <subcellularLocation>
        <location evidence="2">Cell membrane</location>
    </subcellularLocation>
</comment>
<evidence type="ECO:0000313" key="14">
    <source>
        <dbReference type="Proteomes" id="UP000642748"/>
    </source>
</evidence>
<dbReference type="Gene3D" id="6.10.340.10">
    <property type="match status" value="1"/>
</dbReference>
<dbReference type="CDD" id="cd00075">
    <property type="entry name" value="HATPase"/>
    <property type="match status" value="1"/>
</dbReference>
<dbReference type="Proteomes" id="UP000642748">
    <property type="component" value="Unassembled WGS sequence"/>
</dbReference>
<evidence type="ECO:0000313" key="13">
    <source>
        <dbReference type="EMBL" id="GIH19026.1"/>
    </source>
</evidence>
<keyword evidence="14" id="KW-1185">Reference proteome</keyword>
<evidence type="ECO:0000259" key="11">
    <source>
        <dbReference type="PROSITE" id="PS50109"/>
    </source>
</evidence>
<dbReference type="EMBL" id="BONZ01000075">
    <property type="protein sequence ID" value="GIH19026.1"/>
    <property type="molecule type" value="Genomic_DNA"/>
</dbReference>
<dbReference type="SMART" id="SM00388">
    <property type="entry name" value="HisKA"/>
    <property type="match status" value="1"/>
</dbReference>
<keyword evidence="10" id="KW-0472">Membrane</keyword>
<dbReference type="InterPro" id="IPR050428">
    <property type="entry name" value="TCS_sensor_his_kinase"/>
</dbReference>
<dbReference type="CDD" id="cd00082">
    <property type="entry name" value="HisKA"/>
    <property type="match status" value="1"/>
</dbReference>
<evidence type="ECO:0000256" key="6">
    <source>
        <dbReference type="ARBA" id="ARBA00022692"/>
    </source>
</evidence>
<accession>A0A8J3R2K4</accession>
<keyword evidence="5" id="KW-0808">Transferase</keyword>
<evidence type="ECO:0000256" key="5">
    <source>
        <dbReference type="ARBA" id="ARBA00022679"/>
    </source>
</evidence>
<evidence type="ECO:0000256" key="7">
    <source>
        <dbReference type="ARBA" id="ARBA00022777"/>
    </source>
</evidence>
<reference evidence="13" key="1">
    <citation type="submission" date="2021-01" db="EMBL/GenBank/DDBJ databases">
        <title>Whole genome shotgun sequence of Rugosimonospora africana NBRC 104875.</title>
        <authorList>
            <person name="Komaki H."/>
            <person name="Tamura T."/>
        </authorList>
    </citation>
    <scope>NUCLEOTIDE SEQUENCE</scope>
    <source>
        <strain evidence="13">NBRC 104875</strain>
    </source>
</reference>
<feature type="domain" description="HAMP" evidence="12">
    <location>
        <begin position="170"/>
        <end position="224"/>
    </location>
</feature>
<dbReference type="GO" id="GO:0005886">
    <property type="term" value="C:plasma membrane"/>
    <property type="evidence" value="ECO:0007669"/>
    <property type="project" value="UniProtKB-SubCell"/>
</dbReference>
<evidence type="ECO:0000256" key="1">
    <source>
        <dbReference type="ARBA" id="ARBA00000085"/>
    </source>
</evidence>
<name>A0A8J3R2K4_9ACTN</name>
<evidence type="ECO:0000256" key="3">
    <source>
        <dbReference type="ARBA" id="ARBA00012438"/>
    </source>
</evidence>
<dbReference type="Pfam" id="PF02518">
    <property type="entry name" value="HATPase_c"/>
    <property type="match status" value="1"/>
</dbReference>
<dbReference type="CDD" id="cd06225">
    <property type="entry name" value="HAMP"/>
    <property type="match status" value="1"/>
</dbReference>
<dbReference type="GO" id="GO:0000155">
    <property type="term" value="F:phosphorelay sensor kinase activity"/>
    <property type="evidence" value="ECO:0007669"/>
    <property type="project" value="InterPro"/>
</dbReference>
<evidence type="ECO:0000259" key="12">
    <source>
        <dbReference type="PROSITE" id="PS50885"/>
    </source>
</evidence>
<keyword evidence="8" id="KW-1133">Transmembrane helix</keyword>
<keyword evidence="7 13" id="KW-0418">Kinase</keyword>
<dbReference type="AlphaFoldDB" id="A0A8J3R2K4"/>
<dbReference type="SUPFAM" id="SSF47384">
    <property type="entry name" value="Homodimeric domain of signal transducing histidine kinase"/>
    <property type="match status" value="1"/>
</dbReference>
<dbReference type="InterPro" id="IPR005467">
    <property type="entry name" value="His_kinase_dom"/>
</dbReference>
<protein>
    <recommendedName>
        <fullName evidence="3">histidine kinase</fullName>
        <ecNumber evidence="3">2.7.13.3</ecNumber>
    </recommendedName>
</protein>
<organism evidence="13 14">
    <name type="scientific">Rugosimonospora africana</name>
    <dbReference type="NCBI Taxonomy" id="556532"/>
    <lineage>
        <taxon>Bacteria</taxon>
        <taxon>Bacillati</taxon>
        <taxon>Actinomycetota</taxon>
        <taxon>Actinomycetes</taxon>
        <taxon>Micromonosporales</taxon>
        <taxon>Micromonosporaceae</taxon>
        <taxon>Rugosimonospora</taxon>
    </lineage>
</organism>
<dbReference type="Gene3D" id="1.10.287.130">
    <property type="match status" value="1"/>
</dbReference>
<dbReference type="PROSITE" id="PS50885">
    <property type="entry name" value="HAMP"/>
    <property type="match status" value="1"/>
</dbReference>
<proteinExistence type="predicted"/>
<dbReference type="SMART" id="SM00387">
    <property type="entry name" value="HATPase_c"/>
    <property type="match status" value="1"/>
</dbReference>
<dbReference type="InterPro" id="IPR036890">
    <property type="entry name" value="HATPase_C_sf"/>
</dbReference>
<evidence type="ECO:0000256" key="9">
    <source>
        <dbReference type="ARBA" id="ARBA00023012"/>
    </source>
</evidence>
<evidence type="ECO:0000256" key="8">
    <source>
        <dbReference type="ARBA" id="ARBA00022989"/>
    </source>
</evidence>
<dbReference type="InterPro" id="IPR003661">
    <property type="entry name" value="HisK_dim/P_dom"/>
</dbReference>
<evidence type="ECO:0000256" key="2">
    <source>
        <dbReference type="ARBA" id="ARBA00004236"/>
    </source>
</evidence>
<sequence length="454" mass="48241">MLLVLAGAGIFVYFRVQYALDLRLDEDLQAQSAQLTDLVHAGTLPQAAGREAVSAVGSFQVLDAGNHVIAGSRDLPAASLLTPGELRAALDRPVRTDRGRLLPISARPLRLYAVPLHAGGPPPPGQPAAALVAVRRNQRDEALRELIAQLTLANLAALAIASLVGYLLARAALQPVERYRTEAALIAAGATGVRLAVSDTAHDEVARLGHTLNDMLAALETALERERRFINDASHELRTPLTLLSTELELALRRPRTAEELEHTVRSAAADTANLIALADTLLSIGVRPIDTDTVPIIDFGALVTGVVNRYHHTTGATLHTTITADLAVRGDATRLQQVITNLLDNALRHGGEPVTVTAARTTNLIILTVHDEGPGMDPQFLPHATERFSRADNARTSPGTGLGLSLVEAIIRAHHGELRICSAGAHHLTDTRSETPCDHPPTGTTVTVLIPAA</sequence>
<feature type="domain" description="Histidine kinase" evidence="11">
    <location>
        <begin position="232"/>
        <end position="454"/>
    </location>
</feature>
<dbReference type="PRINTS" id="PR00344">
    <property type="entry name" value="BCTRLSENSOR"/>
</dbReference>
<keyword evidence="4" id="KW-0597">Phosphoprotein</keyword>
<evidence type="ECO:0000256" key="10">
    <source>
        <dbReference type="ARBA" id="ARBA00023136"/>
    </source>
</evidence>
<dbReference type="SMART" id="SM00304">
    <property type="entry name" value="HAMP"/>
    <property type="match status" value="1"/>
</dbReference>
<comment type="caution">
    <text evidence="13">The sequence shown here is derived from an EMBL/GenBank/DDBJ whole genome shotgun (WGS) entry which is preliminary data.</text>
</comment>